<dbReference type="Pfam" id="PF04542">
    <property type="entry name" value="Sigma70_r2"/>
    <property type="match status" value="1"/>
</dbReference>
<dbReference type="CDD" id="cd06171">
    <property type="entry name" value="Sigma70_r4"/>
    <property type="match status" value="1"/>
</dbReference>
<dbReference type="InterPro" id="IPR007624">
    <property type="entry name" value="RNA_pol_sigma70_r3"/>
</dbReference>
<dbReference type="SUPFAM" id="SSF88946">
    <property type="entry name" value="Sigma2 domain of RNA polymerase sigma factors"/>
    <property type="match status" value="1"/>
</dbReference>
<evidence type="ECO:0000256" key="6">
    <source>
        <dbReference type="SAM" id="MobiDB-lite"/>
    </source>
</evidence>
<reference evidence="8 9" key="1">
    <citation type="submission" date="2019-03" db="EMBL/GenBank/DDBJ databases">
        <title>Metabolic potential of uncultured bacteria and archaea associated with petroleum seepage in deep-sea sediments.</title>
        <authorList>
            <person name="Dong X."/>
            <person name="Hubert C."/>
        </authorList>
    </citation>
    <scope>NUCLEOTIDE SEQUENCE [LARGE SCALE GENOMIC DNA]</scope>
    <source>
        <strain evidence="8">E44_bin7</strain>
    </source>
</reference>
<evidence type="ECO:0000256" key="4">
    <source>
        <dbReference type="ARBA" id="ARBA00023125"/>
    </source>
</evidence>
<dbReference type="EMBL" id="SOKJ01000046">
    <property type="protein sequence ID" value="TET12849.1"/>
    <property type="molecule type" value="Genomic_DNA"/>
</dbReference>
<proteinExistence type="inferred from homology"/>
<evidence type="ECO:0000256" key="2">
    <source>
        <dbReference type="ARBA" id="ARBA00023015"/>
    </source>
</evidence>
<dbReference type="InterPro" id="IPR036388">
    <property type="entry name" value="WH-like_DNA-bd_sf"/>
</dbReference>
<feature type="domain" description="RNA polymerase sigma-70" evidence="7">
    <location>
        <begin position="339"/>
        <end position="365"/>
    </location>
</feature>
<dbReference type="InterPro" id="IPR007627">
    <property type="entry name" value="RNA_pol_sigma70_r2"/>
</dbReference>
<dbReference type="PANTHER" id="PTHR30603:SF60">
    <property type="entry name" value="RNA POLYMERASE SIGMA FACTOR RPOD"/>
    <property type="match status" value="1"/>
</dbReference>
<sequence length="391" mass="45573">MRQKEEIEEKQVNKDKQSFSSETIESYLKGIGKTPLLSREEERELAKKIKKERKELIKLLTKIALIIKSDPDLLELFKKVGGVGKNLDNLGKDIGRIRETLDFLRENRKQIDKIKPCQKREKVKKIFQKIEEIIARYGLHRKKMMEANLRLVVSFAKKYTGKGVSFLDLIQEGNIGLSRAIDKFDYKCEKRFSTYASWWIRQALSRTIADQSRTIRLPVHIVHLLKKLSRVSRQLEQKLKREPTAEEIAEEVKFPPEKIREALGITQDAISLDKPMGEEKDNSMINFVSNATIPPPVYRLTLEILKKEVRKLLEKVVKDPRELEILRLRFGLGEGGDYSLREIGKRYGVSRERVRQIQERALSRLRVPAEKRGLKGYLELLDSLRVDIQEE</sequence>
<dbReference type="InterPro" id="IPR013325">
    <property type="entry name" value="RNA_pol_sigma_r2"/>
</dbReference>
<evidence type="ECO:0000313" key="8">
    <source>
        <dbReference type="EMBL" id="TET12849.1"/>
    </source>
</evidence>
<dbReference type="SUPFAM" id="SSF88659">
    <property type="entry name" value="Sigma3 and sigma4 domains of RNA polymerase sigma factors"/>
    <property type="match status" value="2"/>
</dbReference>
<dbReference type="InterPro" id="IPR009042">
    <property type="entry name" value="RNA_pol_sigma70_r1_2"/>
</dbReference>
<dbReference type="GO" id="GO:0006352">
    <property type="term" value="P:DNA-templated transcription initiation"/>
    <property type="evidence" value="ECO:0007669"/>
    <property type="project" value="InterPro"/>
</dbReference>
<dbReference type="InterPro" id="IPR007630">
    <property type="entry name" value="RNA_pol_sigma70_r4"/>
</dbReference>
<dbReference type="Pfam" id="PF04545">
    <property type="entry name" value="Sigma70_r4"/>
    <property type="match status" value="1"/>
</dbReference>
<organism evidence="8 9">
    <name type="scientific">Aerophobetes bacterium</name>
    <dbReference type="NCBI Taxonomy" id="2030807"/>
    <lineage>
        <taxon>Bacteria</taxon>
        <taxon>Candidatus Aerophobota</taxon>
    </lineage>
</organism>
<dbReference type="PROSITE" id="PS00716">
    <property type="entry name" value="SIGMA70_2"/>
    <property type="match status" value="1"/>
</dbReference>
<feature type="compositionally biased region" description="Basic and acidic residues" evidence="6">
    <location>
        <begin position="1"/>
        <end position="17"/>
    </location>
</feature>
<comment type="similarity">
    <text evidence="1">Belongs to the sigma-70 factor family.</text>
</comment>
<keyword evidence="3" id="KW-0731">Sigma factor</keyword>
<evidence type="ECO:0000256" key="3">
    <source>
        <dbReference type="ARBA" id="ARBA00023082"/>
    </source>
</evidence>
<feature type="region of interest" description="Disordered" evidence="6">
    <location>
        <begin position="1"/>
        <end position="20"/>
    </location>
</feature>
<dbReference type="GO" id="GO:0016987">
    <property type="term" value="F:sigma factor activity"/>
    <property type="evidence" value="ECO:0007669"/>
    <property type="project" value="UniProtKB-KW"/>
</dbReference>
<evidence type="ECO:0000256" key="1">
    <source>
        <dbReference type="ARBA" id="ARBA00007788"/>
    </source>
</evidence>
<dbReference type="NCBIfam" id="TIGR02937">
    <property type="entry name" value="sigma70-ECF"/>
    <property type="match status" value="1"/>
</dbReference>
<gene>
    <name evidence="8" type="ORF">E3J84_00875</name>
</gene>
<evidence type="ECO:0000259" key="7">
    <source>
        <dbReference type="PROSITE" id="PS00716"/>
    </source>
</evidence>
<name>A0A523S4X2_UNCAE</name>
<dbReference type="Pfam" id="PF00140">
    <property type="entry name" value="Sigma70_r1_2"/>
    <property type="match status" value="1"/>
</dbReference>
<dbReference type="Gene3D" id="1.20.120.1810">
    <property type="match status" value="1"/>
</dbReference>
<dbReference type="AlphaFoldDB" id="A0A523S4X2"/>
<dbReference type="Pfam" id="PF04539">
    <property type="entry name" value="Sigma70_r3"/>
    <property type="match status" value="1"/>
</dbReference>
<evidence type="ECO:0000313" key="9">
    <source>
        <dbReference type="Proteomes" id="UP000316360"/>
    </source>
</evidence>
<dbReference type="GO" id="GO:0003677">
    <property type="term" value="F:DNA binding"/>
    <property type="evidence" value="ECO:0007669"/>
    <property type="project" value="UniProtKB-KW"/>
</dbReference>
<dbReference type="InterPro" id="IPR014284">
    <property type="entry name" value="RNA_pol_sigma-70_dom"/>
</dbReference>
<keyword evidence="4" id="KW-0238">DNA-binding</keyword>
<evidence type="ECO:0000256" key="5">
    <source>
        <dbReference type="ARBA" id="ARBA00023163"/>
    </source>
</evidence>
<accession>A0A523S4X2</accession>
<keyword evidence="5" id="KW-0804">Transcription</keyword>
<dbReference type="Proteomes" id="UP000316360">
    <property type="component" value="Unassembled WGS sequence"/>
</dbReference>
<dbReference type="InterPro" id="IPR013324">
    <property type="entry name" value="RNA_pol_sigma_r3/r4-like"/>
</dbReference>
<comment type="caution">
    <text evidence="8">The sequence shown here is derived from an EMBL/GenBank/DDBJ whole genome shotgun (WGS) entry which is preliminary data.</text>
</comment>
<dbReference type="InterPro" id="IPR000943">
    <property type="entry name" value="RNA_pol_sigma70"/>
</dbReference>
<keyword evidence="2" id="KW-0805">Transcription regulation</keyword>
<protein>
    <submittedName>
        <fullName evidence="8">RNA polymerase sigma factor RpoD/SigA</fullName>
    </submittedName>
</protein>
<dbReference type="InterPro" id="IPR050239">
    <property type="entry name" value="Sigma-70_RNA_pol_init_factors"/>
</dbReference>
<dbReference type="PRINTS" id="PR00046">
    <property type="entry name" value="SIGMA70FCT"/>
</dbReference>
<dbReference type="Gene3D" id="1.10.10.10">
    <property type="entry name" value="Winged helix-like DNA-binding domain superfamily/Winged helix DNA-binding domain"/>
    <property type="match status" value="2"/>
</dbReference>
<dbReference type="PANTHER" id="PTHR30603">
    <property type="entry name" value="RNA POLYMERASE SIGMA FACTOR RPO"/>
    <property type="match status" value="1"/>
</dbReference>